<gene>
    <name evidence="1" type="ORF">BHYA_0089g00170</name>
</gene>
<protein>
    <recommendedName>
        <fullName evidence="3">FAD linked oxidase N-terminal domain-containing protein</fullName>
    </recommendedName>
</protein>
<sequence length="108" mass="11422">MTTKSSSARSPSSEACRLSAQCVPFAVRSGGHSPNPYWSSIGFNGIVISITNLDTLTVSSDNSIESIDPGLRWGAVKSIGDQFETLGAARNSNLPYLLGMTATRTNIL</sequence>
<proteinExistence type="predicted"/>
<dbReference type="SUPFAM" id="SSF56176">
    <property type="entry name" value="FAD-binding/transporter-associated domain-like"/>
    <property type="match status" value="1"/>
</dbReference>
<dbReference type="AlphaFoldDB" id="A0A4Z1GN94"/>
<dbReference type="InterPro" id="IPR016169">
    <property type="entry name" value="FAD-bd_PCMH_sub2"/>
</dbReference>
<dbReference type="Gene3D" id="3.30.465.10">
    <property type="match status" value="1"/>
</dbReference>
<evidence type="ECO:0000313" key="2">
    <source>
        <dbReference type="Proteomes" id="UP000297814"/>
    </source>
</evidence>
<dbReference type="Proteomes" id="UP000297814">
    <property type="component" value="Unassembled WGS sequence"/>
</dbReference>
<dbReference type="GO" id="GO:0050660">
    <property type="term" value="F:flavin adenine dinucleotide binding"/>
    <property type="evidence" value="ECO:0007669"/>
    <property type="project" value="InterPro"/>
</dbReference>
<organism evidence="1 2">
    <name type="scientific">Botrytis hyacinthi</name>
    <dbReference type="NCBI Taxonomy" id="278943"/>
    <lineage>
        <taxon>Eukaryota</taxon>
        <taxon>Fungi</taxon>
        <taxon>Dikarya</taxon>
        <taxon>Ascomycota</taxon>
        <taxon>Pezizomycotina</taxon>
        <taxon>Leotiomycetes</taxon>
        <taxon>Helotiales</taxon>
        <taxon>Sclerotiniaceae</taxon>
        <taxon>Botrytis</taxon>
    </lineage>
</organism>
<keyword evidence="2" id="KW-1185">Reference proteome</keyword>
<comment type="caution">
    <text evidence="1">The sequence shown here is derived from an EMBL/GenBank/DDBJ whole genome shotgun (WGS) entry which is preliminary data.</text>
</comment>
<dbReference type="EMBL" id="PQXK01000089">
    <property type="protein sequence ID" value="TGO37778.1"/>
    <property type="molecule type" value="Genomic_DNA"/>
</dbReference>
<evidence type="ECO:0000313" key="1">
    <source>
        <dbReference type="EMBL" id="TGO37778.1"/>
    </source>
</evidence>
<dbReference type="InterPro" id="IPR036318">
    <property type="entry name" value="FAD-bd_PCMH-like_sf"/>
</dbReference>
<name>A0A4Z1GN94_9HELO</name>
<accession>A0A4Z1GN94</accession>
<reference evidence="1 2" key="1">
    <citation type="submission" date="2017-12" db="EMBL/GenBank/DDBJ databases">
        <title>Comparative genomics of Botrytis spp.</title>
        <authorList>
            <person name="Valero-Jimenez C.A."/>
            <person name="Tapia P."/>
            <person name="Veloso J."/>
            <person name="Silva-Moreno E."/>
            <person name="Staats M."/>
            <person name="Valdes J.H."/>
            <person name="Van Kan J.A.L."/>
        </authorList>
    </citation>
    <scope>NUCLEOTIDE SEQUENCE [LARGE SCALE GENOMIC DNA]</scope>
    <source>
        <strain evidence="1 2">Bh0001</strain>
    </source>
</reference>
<evidence type="ECO:0008006" key="3">
    <source>
        <dbReference type="Google" id="ProtNLM"/>
    </source>
</evidence>